<dbReference type="EMBL" id="CAUOFW020001837">
    <property type="protein sequence ID" value="CAK9149151.1"/>
    <property type="molecule type" value="Genomic_DNA"/>
</dbReference>
<dbReference type="Pfam" id="PF04784">
    <property type="entry name" value="DUF547"/>
    <property type="match status" value="1"/>
</dbReference>
<evidence type="ECO:0000313" key="2">
    <source>
        <dbReference type="EMBL" id="CAK9149151.1"/>
    </source>
</evidence>
<dbReference type="PANTHER" id="PTHR35276">
    <property type="entry name" value="S-ADENOSYL-L-METHIONINE-DEPENDENT METHYLTRANSFERASES SUPERFAMILY PROTEIN"/>
    <property type="match status" value="1"/>
</dbReference>
<dbReference type="InterPro" id="IPR029063">
    <property type="entry name" value="SAM-dependent_MTases_sf"/>
</dbReference>
<accession>A0ABC8RW04</accession>
<comment type="caution">
    <text evidence="2">The sequence shown here is derived from an EMBL/GenBank/DDBJ whole genome shotgun (WGS) entry which is preliminary data.</text>
</comment>
<keyword evidence="3" id="KW-1185">Reference proteome</keyword>
<dbReference type="PANTHER" id="PTHR35276:SF1">
    <property type="entry name" value="TRNA (MNM(5)S(2)U34)-METHYLTRANSFERASE, CHLOROPLASTIC"/>
    <property type="match status" value="1"/>
</dbReference>
<sequence length="239" mass="26407">MSRACKETPTMTQLWHSVQPADLDTIDGSPGQEFSLETEHEKLLLGKLALVDLQGLNHQEKLAFWINTYNSCMMNAFLDHGIPENPELVVALMQKPSLRLLAIQFMPQGCDLVWKHVVRKGDAVVDATCGNGYDTLAMLKMVADQSKRGHVYGMDVQKVAIKSTSSLLDQLVSSDEKELVELYNMCHSKMEEIVPKGVTVRISSRGILNGAGSLMGLYLLCFCYTTVEGLRIAAGMMPV</sequence>
<organism evidence="2 3">
    <name type="scientific">Ilex paraguariensis</name>
    <name type="common">yerba mate</name>
    <dbReference type="NCBI Taxonomy" id="185542"/>
    <lineage>
        <taxon>Eukaryota</taxon>
        <taxon>Viridiplantae</taxon>
        <taxon>Streptophyta</taxon>
        <taxon>Embryophyta</taxon>
        <taxon>Tracheophyta</taxon>
        <taxon>Spermatophyta</taxon>
        <taxon>Magnoliopsida</taxon>
        <taxon>eudicotyledons</taxon>
        <taxon>Gunneridae</taxon>
        <taxon>Pentapetalae</taxon>
        <taxon>asterids</taxon>
        <taxon>campanulids</taxon>
        <taxon>Aquifoliales</taxon>
        <taxon>Aquifoliaceae</taxon>
        <taxon>Ilex</taxon>
    </lineage>
</organism>
<dbReference type="Proteomes" id="UP001642360">
    <property type="component" value="Unassembled WGS sequence"/>
</dbReference>
<dbReference type="Gene3D" id="3.40.50.150">
    <property type="entry name" value="Vaccinia Virus protein VP39"/>
    <property type="match status" value="1"/>
</dbReference>
<dbReference type="AlphaFoldDB" id="A0ABC8RW04"/>
<gene>
    <name evidence="2" type="ORF">ILEXP_LOCUS17182</name>
</gene>
<proteinExistence type="predicted"/>
<evidence type="ECO:0000259" key="1">
    <source>
        <dbReference type="Pfam" id="PF04784"/>
    </source>
</evidence>
<reference evidence="2 3" key="1">
    <citation type="submission" date="2024-02" db="EMBL/GenBank/DDBJ databases">
        <authorList>
            <person name="Vignale AGUSTIN F."/>
            <person name="Sosa J E."/>
            <person name="Modenutti C."/>
        </authorList>
    </citation>
    <scope>NUCLEOTIDE SEQUENCE [LARGE SCALE GENOMIC DNA]</scope>
</reference>
<name>A0ABC8RW04_9AQUA</name>
<evidence type="ECO:0000313" key="3">
    <source>
        <dbReference type="Proteomes" id="UP001642360"/>
    </source>
</evidence>
<feature type="domain" description="DUF547" evidence="1">
    <location>
        <begin position="54"/>
        <end position="100"/>
    </location>
</feature>
<protein>
    <recommendedName>
        <fullName evidence="1">DUF547 domain-containing protein</fullName>
    </recommendedName>
</protein>
<dbReference type="Pfam" id="PF06962">
    <property type="entry name" value="rRNA_methylase"/>
    <property type="match status" value="1"/>
</dbReference>
<dbReference type="InterPro" id="IPR006869">
    <property type="entry name" value="DUF547"/>
</dbReference>
<dbReference type="InterPro" id="IPR010719">
    <property type="entry name" value="MnmM_MeTrfase"/>
</dbReference>
<dbReference type="SUPFAM" id="SSF53335">
    <property type="entry name" value="S-adenosyl-L-methionine-dependent methyltransferases"/>
    <property type="match status" value="1"/>
</dbReference>